<evidence type="ECO:0000256" key="4">
    <source>
        <dbReference type="ARBA" id="ARBA00023054"/>
    </source>
</evidence>
<gene>
    <name evidence="8" type="ORF">K470DRAFT_260920</name>
</gene>
<dbReference type="GO" id="GO:0005681">
    <property type="term" value="C:spliceosomal complex"/>
    <property type="evidence" value="ECO:0007669"/>
    <property type="project" value="TreeGrafter"/>
</dbReference>
<keyword evidence="9" id="KW-1185">Reference proteome</keyword>
<evidence type="ECO:0000313" key="8">
    <source>
        <dbReference type="EMBL" id="KAF2857339.1"/>
    </source>
</evidence>
<dbReference type="OrthoDB" id="1898821at2759"/>
<evidence type="ECO:0000256" key="3">
    <source>
        <dbReference type="ARBA" id="ARBA00022737"/>
    </source>
</evidence>
<evidence type="ECO:0000256" key="6">
    <source>
        <dbReference type="SAM" id="MobiDB-lite"/>
    </source>
</evidence>
<dbReference type="SUPFAM" id="SSF48371">
    <property type="entry name" value="ARM repeat"/>
    <property type="match status" value="1"/>
</dbReference>
<evidence type="ECO:0000256" key="5">
    <source>
        <dbReference type="ARBA" id="ARBA00023242"/>
    </source>
</evidence>
<dbReference type="PANTHER" id="PTHR14978">
    <property type="entry name" value="BETA-CATENIN-LIKE PROTEIN 1 NUCLEAR ASSOCIATED PROTEIN"/>
    <property type="match status" value="1"/>
</dbReference>
<feature type="region of interest" description="Disordered" evidence="6">
    <location>
        <begin position="389"/>
        <end position="423"/>
    </location>
</feature>
<keyword evidence="5" id="KW-0539">Nucleus</keyword>
<dbReference type="Proteomes" id="UP000799421">
    <property type="component" value="Unassembled WGS sequence"/>
</dbReference>
<dbReference type="SMART" id="SM01156">
    <property type="entry name" value="DUF1716"/>
    <property type="match status" value="1"/>
</dbReference>
<comment type="subcellular location">
    <subcellularLocation>
        <location evidence="1">Nucleus</location>
    </subcellularLocation>
</comment>
<feature type="compositionally biased region" description="Polar residues" evidence="6">
    <location>
        <begin position="40"/>
        <end position="51"/>
    </location>
</feature>
<keyword evidence="2" id="KW-0597">Phosphoprotein</keyword>
<organism evidence="8 9">
    <name type="scientific">Piedraia hortae CBS 480.64</name>
    <dbReference type="NCBI Taxonomy" id="1314780"/>
    <lineage>
        <taxon>Eukaryota</taxon>
        <taxon>Fungi</taxon>
        <taxon>Dikarya</taxon>
        <taxon>Ascomycota</taxon>
        <taxon>Pezizomycotina</taxon>
        <taxon>Dothideomycetes</taxon>
        <taxon>Dothideomycetidae</taxon>
        <taxon>Capnodiales</taxon>
        <taxon>Piedraiaceae</taxon>
        <taxon>Piedraia</taxon>
    </lineage>
</organism>
<evidence type="ECO:0000259" key="7">
    <source>
        <dbReference type="SMART" id="SM01156"/>
    </source>
</evidence>
<dbReference type="InterPro" id="IPR013180">
    <property type="entry name" value="CTNNBL1_N"/>
</dbReference>
<keyword evidence="4" id="KW-0175">Coiled coil</keyword>
<dbReference type="EMBL" id="MU006049">
    <property type="protein sequence ID" value="KAF2857339.1"/>
    <property type="molecule type" value="Genomic_DNA"/>
</dbReference>
<evidence type="ECO:0000256" key="1">
    <source>
        <dbReference type="ARBA" id="ARBA00004123"/>
    </source>
</evidence>
<sequence>MSTKRKLPIPDAQQAFKSVKISATSSPHNSDEAGPELPPATNTDLDPQSPISEDEEGDRFFSSGIDTTTISALDYIDTHSPPPTVINPVWLKRAIATLSKKLSLNTSLRAQYPTEPQKFIDSEADLDAEIKTFSILSEHPELWDEFASGKGPEVLVGSLAHENADIAISVAEVLGEVLDPEEGGSGARGRVIASLMGCGLVDLILMNLQRLDEKEEVDRGGVFHLLGVVEGVVSASAGEGGDADAAASQLGERADLINWLTTRMGKDEAILSQNKQYAAEVLQIILQTSPAARRIFTNIPDGVDLLLRQVSVFRDATLPKGSLEVEFAENLFDSLTCLVGEDEGKKLFLDAEGVELCLLFLKEKKSSLRGAVLRLLNYALLSNSTITPTSDGAEAAERTSRGDGSSSGGRGGSNGTILPPDPRPPVTLLLSTRLITFSGLKILFPLLRKPLPLSQLTHLLSLLATLLSTLPGTSEERIRLLAKFDTAKITSLLSLKEKLSGPGEAEEYAVQLIDLILAWLVAEGQERGFILQRVDKEDIRESLGIRAEGLEEERDMIGTLIGFL</sequence>
<reference evidence="8" key="1">
    <citation type="journal article" date="2020" name="Stud. Mycol.">
        <title>101 Dothideomycetes genomes: a test case for predicting lifestyles and emergence of pathogens.</title>
        <authorList>
            <person name="Haridas S."/>
            <person name="Albert R."/>
            <person name="Binder M."/>
            <person name="Bloem J."/>
            <person name="Labutti K."/>
            <person name="Salamov A."/>
            <person name="Andreopoulos B."/>
            <person name="Baker S."/>
            <person name="Barry K."/>
            <person name="Bills G."/>
            <person name="Bluhm B."/>
            <person name="Cannon C."/>
            <person name="Castanera R."/>
            <person name="Culley D."/>
            <person name="Daum C."/>
            <person name="Ezra D."/>
            <person name="Gonzalez J."/>
            <person name="Henrissat B."/>
            <person name="Kuo A."/>
            <person name="Liang C."/>
            <person name="Lipzen A."/>
            <person name="Lutzoni F."/>
            <person name="Magnuson J."/>
            <person name="Mondo S."/>
            <person name="Nolan M."/>
            <person name="Ohm R."/>
            <person name="Pangilinan J."/>
            <person name="Park H.-J."/>
            <person name="Ramirez L."/>
            <person name="Alfaro M."/>
            <person name="Sun H."/>
            <person name="Tritt A."/>
            <person name="Yoshinaga Y."/>
            <person name="Zwiers L.-H."/>
            <person name="Turgeon B."/>
            <person name="Goodwin S."/>
            <person name="Spatafora J."/>
            <person name="Crous P."/>
            <person name="Grigoriev I."/>
        </authorList>
    </citation>
    <scope>NUCLEOTIDE SEQUENCE</scope>
    <source>
        <strain evidence="8">CBS 480.64</strain>
    </source>
</reference>
<dbReference type="InterPro" id="IPR039678">
    <property type="entry name" value="CTNNBL1"/>
</dbReference>
<dbReference type="PANTHER" id="PTHR14978:SF0">
    <property type="entry name" value="BETA-CATENIN-LIKE PROTEIN 1"/>
    <property type="match status" value="1"/>
</dbReference>
<proteinExistence type="predicted"/>
<feature type="compositionally biased region" description="Gly residues" evidence="6">
    <location>
        <begin position="405"/>
        <end position="414"/>
    </location>
</feature>
<dbReference type="AlphaFoldDB" id="A0A6A7BRL8"/>
<accession>A0A6A7BRL8</accession>
<keyword evidence="3" id="KW-0677">Repeat</keyword>
<dbReference type="Gene3D" id="1.25.10.10">
    <property type="entry name" value="Leucine-rich Repeat Variant"/>
    <property type="match status" value="1"/>
</dbReference>
<dbReference type="Pfam" id="PF08216">
    <property type="entry name" value="CTNNBL"/>
    <property type="match status" value="2"/>
</dbReference>
<evidence type="ECO:0000256" key="2">
    <source>
        <dbReference type="ARBA" id="ARBA00022553"/>
    </source>
</evidence>
<feature type="domain" description="Beta-catenin-like protein 1 N-terminal" evidence="7">
    <location>
        <begin position="65"/>
        <end position="171"/>
    </location>
</feature>
<evidence type="ECO:0000313" key="9">
    <source>
        <dbReference type="Proteomes" id="UP000799421"/>
    </source>
</evidence>
<protein>
    <submittedName>
        <fullName evidence="8">DUF1716-domain-containing protein</fullName>
    </submittedName>
</protein>
<dbReference type="InterPro" id="IPR011989">
    <property type="entry name" value="ARM-like"/>
</dbReference>
<dbReference type="InterPro" id="IPR016024">
    <property type="entry name" value="ARM-type_fold"/>
</dbReference>
<name>A0A6A7BRL8_9PEZI</name>
<feature type="region of interest" description="Disordered" evidence="6">
    <location>
        <begin position="1"/>
        <end position="62"/>
    </location>
</feature>